<keyword evidence="1" id="KW-1185">Reference proteome</keyword>
<evidence type="ECO:0000313" key="1">
    <source>
        <dbReference type="Proteomes" id="UP000887565"/>
    </source>
</evidence>
<sequence>MNVFKNYDSDCCRSHVNDVLYNLKVWCKAKRGAENAKSPSQ</sequence>
<protein>
    <submittedName>
        <fullName evidence="2">Uncharacterized protein</fullName>
    </submittedName>
</protein>
<dbReference type="WBParaSite" id="nRc.2.0.1.t27836-RA">
    <property type="protein sequence ID" value="nRc.2.0.1.t27836-RA"/>
    <property type="gene ID" value="nRc.2.0.1.g27836"/>
</dbReference>
<evidence type="ECO:0000313" key="2">
    <source>
        <dbReference type="WBParaSite" id="nRc.2.0.1.t27836-RA"/>
    </source>
</evidence>
<name>A0A915JPI1_ROMCU</name>
<accession>A0A915JPI1</accession>
<dbReference type="Proteomes" id="UP000887565">
    <property type="component" value="Unplaced"/>
</dbReference>
<organism evidence="1 2">
    <name type="scientific">Romanomermis culicivorax</name>
    <name type="common">Nematode worm</name>
    <dbReference type="NCBI Taxonomy" id="13658"/>
    <lineage>
        <taxon>Eukaryota</taxon>
        <taxon>Metazoa</taxon>
        <taxon>Ecdysozoa</taxon>
        <taxon>Nematoda</taxon>
        <taxon>Enoplea</taxon>
        <taxon>Dorylaimia</taxon>
        <taxon>Mermithida</taxon>
        <taxon>Mermithoidea</taxon>
        <taxon>Mermithidae</taxon>
        <taxon>Romanomermis</taxon>
    </lineage>
</organism>
<proteinExistence type="predicted"/>
<dbReference type="AlphaFoldDB" id="A0A915JPI1"/>
<reference evidence="2" key="1">
    <citation type="submission" date="2022-11" db="UniProtKB">
        <authorList>
            <consortium name="WormBaseParasite"/>
        </authorList>
    </citation>
    <scope>IDENTIFICATION</scope>
</reference>